<dbReference type="InterPro" id="IPR010627">
    <property type="entry name" value="Prepilin_pept_A24_N"/>
</dbReference>
<dbReference type="GO" id="GO:0005886">
    <property type="term" value="C:plasma membrane"/>
    <property type="evidence" value="ECO:0000318"/>
    <property type="project" value="GO_Central"/>
</dbReference>
<dbReference type="GO" id="GO:0004190">
    <property type="term" value="F:aspartic-type endopeptidase activity"/>
    <property type="evidence" value="ECO:0000318"/>
    <property type="project" value="GO_Central"/>
</dbReference>
<dbReference type="AlphaFoldDB" id="Q7UFL4"/>
<feature type="transmembrane region" description="Helical" evidence="2">
    <location>
        <begin position="216"/>
        <end position="236"/>
    </location>
</feature>
<evidence type="ECO:0000313" key="4">
    <source>
        <dbReference type="EMBL" id="CAD78668.1"/>
    </source>
</evidence>
<dbReference type="InParanoid" id="Q7UFL4"/>
<accession>Q7UFL4</accession>
<sequence length="457" mass="50073">MASRVCGHAKGHAILSRRRSPYRILAVCLLIGYLLASAAYVWLSALWISGAHPHFRVVDLLMPRANDVVIFTFFLVVGASVGSFLNVVVWRLPQRLNVNGHSFCPRCRNRLRARDNVPIFGWLWLSGRCRDCRLPISSRYPIVETLVGITFALVGATELTRWSLPYFGDSVRPNWMWTPIVDADLLTLILYHVVALATAWAMGLIRFDGKALPSRLTLFAAVTLIGGMFAFPQAMVVPWQLVGESMPAGIGTWPPSGWMTTGAEWSVTLVQIGLRLLTSLVAAGFFARVLAKSFCPSADMKMDPLGSSTKRLIDLMILIAVPAIVVGWQAVMGVILLAAVFAKILGMCEFAQSRDSLGRFAVSLPVATSVQLLLWRGLVASQVWPSEQASQVGLIVSFFGVLTIPLWLDENGESFPPMGDESGNGGVSDHFDEDVREAQASRKDPDALQQGDSFELN</sequence>
<gene>
    <name evidence="4" type="ordered locus">RB8494</name>
</gene>
<dbReference type="EMBL" id="BX294147">
    <property type="protein sequence ID" value="CAD78668.1"/>
    <property type="molecule type" value="Genomic_DNA"/>
</dbReference>
<dbReference type="GO" id="GO:0032259">
    <property type="term" value="P:methylation"/>
    <property type="evidence" value="ECO:0007669"/>
    <property type="project" value="UniProtKB-KW"/>
</dbReference>
<feature type="transmembrane region" description="Helical" evidence="2">
    <location>
        <begin position="184"/>
        <end position="204"/>
    </location>
</feature>
<keyword evidence="4" id="KW-0489">Methyltransferase</keyword>
<feature type="transmembrane region" description="Helical" evidence="2">
    <location>
        <begin position="142"/>
        <end position="164"/>
    </location>
</feature>
<evidence type="ECO:0000256" key="2">
    <source>
        <dbReference type="SAM" id="Phobius"/>
    </source>
</evidence>
<feature type="domain" description="Prepilin peptidase A24 N-terminal" evidence="3">
    <location>
        <begin position="76"/>
        <end position="154"/>
    </location>
</feature>
<keyword evidence="2" id="KW-0812">Transmembrane</keyword>
<dbReference type="PANTHER" id="PTHR30487">
    <property type="entry name" value="TYPE 4 PREPILIN-LIKE PROTEINS LEADER PEPTIDE-PROCESSING ENZYME"/>
    <property type="match status" value="1"/>
</dbReference>
<feature type="region of interest" description="Disordered" evidence="1">
    <location>
        <begin position="415"/>
        <end position="457"/>
    </location>
</feature>
<evidence type="ECO:0000256" key="1">
    <source>
        <dbReference type="SAM" id="MobiDB-lite"/>
    </source>
</evidence>
<dbReference type="eggNOG" id="COG1989">
    <property type="taxonomic scope" value="Bacteria"/>
</dbReference>
<feature type="transmembrane region" description="Helical" evidence="2">
    <location>
        <begin position="272"/>
        <end position="291"/>
    </location>
</feature>
<keyword evidence="4" id="KW-0378">Hydrolase</keyword>
<dbReference type="Pfam" id="PF06750">
    <property type="entry name" value="A24_N_bact"/>
    <property type="match status" value="1"/>
</dbReference>
<dbReference type="Proteomes" id="UP000001025">
    <property type="component" value="Chromosome"/>
</dbReference>
<feature type="transmembrane region" description="Helical" evidence="2">
    <location>
        <begin position="68"/>
        <end position="89"/>
    </location>
</feature>
<dbReference type="EC" id="3.4.99.-" evidence="4"/>
<evidence type="ECO:0000259" key="3">
    <source>
        <dbReference type="Pfam" id="PF06750"/>
    </source>
</evidence>
<dbReference type="GO" id="GO:0008168">
    <property type="term" value="F:methyltransferase activity"/>
    <property type="evidence" value="ECO:0007669"/>
    <property type="project" value="UniProtKB-KW"/>
</dbReference>
<dbReference type="STRING" id="243090.RB8494"/>
<protein>
    <submittedName>
        <fullName evidence="4">Prepilin peptidase, type IV</fullName>
        <ecNumber evidence="4">2.1.1.-</ecNumber>
        <ecNumber evidence="4">3.4.99.-</ecNumber>
    </submittedName>
</protein>
<dbReference type="EC" id="2.1.1.-" evidence="4"/>
<keyword evidence="2" id="KW-1133">Transmembrane helix</keyword>
<keyword evidence="4" id="KW-0808">Transferase</keyword>
<proteinExistence type="predicted"/>
<dbReference type="OrthoDB" id="9789291at2"/>
<dbReference type="PATRIC" id="fig|243090.15.peg.4082"/>
<feature type="transmembrane region" description="Helical" evidence="2">
    <location>
        <begin position="24"/>
        <end position="48"/>
    </location>
</feature>
<keyword evidence="2" id="KW-0472">Membrane</keyword>
<dbReference type="EnsemblBacteria" id="CAD78668">
    <property type="protein sequence ID" value="CAD78668"/>
    <property type="gene ID" value="RB8494"/>
</dbReference>
<organism evidence="4 5">
    <name type="scientific">Rhodopirellula baltica (strain DSM 10527 / NCIMB 13988 / SH1)</name>
    <dbReference type="NCBI Taxonomy" id="243090"/>
    <lineage>
        <taxon>Bacteria</taxon>
        <taxon>Pseudomonadati</taxon>
        <taxon>Planctomycetota</taxon>
        <taxon>Planctomycetia</taxon>
        <taxon>Pirellulales</taxon>
        <taxon>Pirellulaceae</taxon>
        <taxon>Rhodopirellula</taxon>
    </lineage>
</organism>
<dbReference type="KEGG" id="rba:RB8494"/>
<reference evidence="4 5" key="1">
    <citation type="journal article" date="2003" name="Proc. Natl. Acad. Sci. U.S.A.">
        <title>Complete genome sequence of the marine planctomycete Pirellula sp. strain 1.</title>
        <authorList>
            <person name="Gloeckner F.O."/>
            <person name="Kube M."/>
            <person name="Bauer M."/>
            <person name="Teeling H."/>
            <person name="Lombardot T."/>
            <person name="Ludwig W."/>
            <person name="Gade D."/>
            <person name="Beck A."/>
            <person name="Borzym K."/>
            <person name="Heitmann K."/>
            <person name="Rabus R."/>
            <person name="Schlesner H."/>
            <person name="Amann R."/>
            <person name="Reinhardt R."/>
        </authorList>
    </citation>
    <scope>NUCLEOTIDE SEQUENCE [LARGE SCALE GENOMIC DNA]</scope>
    <source>
        <strain evidence="5">DSM 10527 / NCIMB 13988 / SH1</strain>
    </source>
</reference>
<dbReference type="PANTHER" id="PTHR30487:SF0">
    <property type="entry name" value="PREPILIN LEADER PEPTIDASE_N-METHYLTRANSFERASE-RELATED"/>
    <property type="match status" value="1"/>
</dbReference>
<name>Q7UFL4_RHOBA</name>
<dbReference type="HOGENOM" id="CLU_598361_0_0_0"/>
<keyword evidence="5" id="KW-1185">Reference proteome</keyword>
<dbReference type="GO" id="GO:0006465">
    <property type="term" value="P:signal peptide processing"/>
    <property type="evidence" value="ECO:0000318"/>
    <property type="project" value="GO_Central"/>
</dbReference>
<dbReference type="InterPro" id="IPR050882">
    <property type="entry name" value="Prepilin_peptidase/N-MTase"/>
</dbReference>
<feature type="transmembrane region" description="Helical" evidence="2">
    <location>
        <begin position="312"/>
        <end position="340"/>
    </location>
</feature>
<feature type="compositionally biased region" description="Basic and acidic residues" evidence="1">
    <location>
        <begin position="436"/>
        <end position="446"/>
    </location>
</feature>
<evidence type="ECO:0000313" key="5">
    <source>
        <dbReference type="Proteomes" id="UP000001025"/>
    </source>
</evidence>